<keyword evidence="3" id="KW-1185">Reference proteome</keyword>
<dbReference type="InterPro" id="IPR019393">
    <property type="entry name" value="WASH_strumpellin"/>
</dbReference>
<accession>A0A0M0JXR5</accession>
<dbReference type="GO" id="GO:0030041">
    <property type="term" value="P:actin filament polymerization"/>
    <property type="evidence" value="ECO:0007669"/>
    <property type="project" value="TreeGrafter"/>
</dbReference>
<dbReference type="PANTHER" id="PTHR15691:SF6">
    <property type="entry name" value="WASH COMPLEX SUBUNIT 5"/>
    <property type="match status" value="1"/>
</dbReference>
<protein>
    <submittedName>
        <fullName evidence="2">Wash complex subunit strumpellin</fullName>
    </submittedName>
</protein>
<dbReference type="GO" id="GO:0005768">
    <property type="term" value="C:endosome"/>
    <property type="evidence" value="ECO:0007669"/>
    <property type="project" value="TreeGrafter"/>
</dbReference>
<sequence length="997" mass="113677">MAVNVLLRLSARGEALIAELLRVSDHVPAFFALGDKTEQKLYSDLLMDFAYLKTPALFEHKIESSAELIARDSEVWDVHGKRIERLFDLFQSIYIYIKDFVKVVADLRDGVYLQQTVEGVLLDDEGKQVMCECLYLYGVLLLLLDARIDGAVRERIVVAYYRHKGQSAIESIEDMELLVKRTGYVSNVLDRNGMQRRPPGYPEEYLNRLVRKLGMPPALVLMMIDRLRSEDMYSQIPLYSQIPSYPMPQHRSTALATQARMLYIILYFAPDVLDEQSHTMREIVDRHFAGADAYWVVPYYMGFLEELPHAWEPYKAAKAALSNTTNANEIKRLYAQHTQNLSDCRKKLAHFLTEGVLTEELCLEHTNDLLHCVRMCNVTIRWLMLHRRARMRKLPVADPEQERREAEMLLLVLMDTAQFEYQLRQIYTALMDKKEEMWEKSKSQVVSMLQELSEAFKGDKILSRIGKDEQLQHWFSQLAEQVKLLDASDIVQSGRKLHHLIAALVEVEQFHQIEAALQLKQFLHETRELLTRMIRVVSVRESTLVTLCMQVLTMAPPSPQVRESTLVTLDVVCDMSYAWLAISDYAPLMRNRIQRNPFSVLKLRATFLKLSSILESPLVRIQQSNSPDEESVSQYYSSEVATFMRQVMQVIPENMFAILSDVVTIQANELRELPVKVERDALRDWAQLELRHRLARATHRISVLTEGVLTMQTTLLGVVKVDSKELLKDGIRRELVLQLTRALQSGLSFKPGKPAELEAALARLGTQLEGFRLALEYISDYVKINGLQLWQEELAGVLNFYVEQERNAFLKKKVHSWQSTFTLAAEAANLAPPAAFEHSFFGRLVRELLYLTAPRRAVYAEALGGWTDPTGKEVVGGRMLSLLQRALGRGGLRGISSTLGFMVAAQLTRFVAVFQVLVQGELMLQLDRLHESLVPCSKLAERPPQLFANVAKCGAQLLAELHTTVWRCGAAQLVRAHVASSLLGTTEIDCHLLHSIL</sequence>
<dbReference type="AlphaFoldDB" id="A0A0M0JXR5"/>
<comment type="caution">
    <text evidence="2">The sequence shown here is derived from an EMBL/GenBank/DDBJ whole genome shotgun (WGS) entry which is preliminary data.</text>
</comment>
<dbReference type="GO" id="GO:0140285">
    <property type="term" value="P:endosome fission"/>
    <property type="evidence" value="ECO:0007669"/>
    <property type="project" value="TreeGrafter"/>
</dbReference>
<dbReference type="GO" id="GO:0007032">
    <property type="term" value="P:endosome organization"/>
    <property type="evidence" value="ECO:0007669"/>
    <property type="project" value="TreeGrafter"/>
</dbReference>
<dbReference type="Proteomes" id="UP000037460">
    <property type="component" value="Unassembled WGS sequence"/>
</dbReference>
<dbReference type="Pfam" id="PF10266">
    <property type="entry name" value="Strumpellin"/>
    <property type="match status" value="2"/>
</dbReference>
<proteinExistence type="inferred from homology"/>
<comment type="similarity">
    <text evidence="1">Belongs to the strumpellin family.</text>
</comment>
<dbReference type="OrthoDB" id="565118at2759"/>
<dbReference type="PANTHER" id="PTHR15691">
    <property type="entry name" value="WASH COMPLEX SUBUNIT 5"/>
    <property type="match status" value="1"/>
</dbReference>
<evidence type="ECO:0000313" key="2">
    <source>
        <dbReference type="EMBL" id="KOO31087.1"/>
    </source>
</evidence>
<evidence type="ECO:0000313" key="3">
    <source>
        <dbReference type="Proteomes" id="UP000037460"/>
    </source>
</evidence>
<evidence type="ECO:0000256" key="1">
    <source>
        <dbReference type="ARBA" id="ARBA00006224"/>
    </source>
</evidence>
<feature type="non-terminal residue" evidence="2">
    <location>
        <position position="997"/>
    </location>
</feature>
<reference evidence="3" key="1">
    <citation type="journal article" date="2015" name="PLoS Genet.">
        <title>Genome Sequence and Transcriptome Analyses of Chrysochromulina tobin: Metabolic Tools for Enhanced Algal Fitness in the Prominent Order Prymnesiales (Haptophyceae).</title>
        <authorList>
            <person name="Hovde B.T."/>
            <person name="Deodato C.R."/>
            <person name="Hunsperger H.M."/>
            <person name="Ryken S.A."/>
            <person name="Yost W."/>
            <person name="Jha R.K."/>
            <person name="Patterson J."/>
            <person name="Monnat R.J. Jr."/>
            <person name="Barlow S.B."/>
            <person name="Starkenburg S.R."/>
            <person name="Cattolico R.A."/>
        </authorList>
    </citation>
    <scope>NUCLEOTIDE SEQUENCE</scope>
    <source>
        <strain evidence="3">CCMP291</strain>
    </source>
</reference>
<dbReference type="GO" id="GO:0051125">
    <property type="term" value="P:regulation of actin nucleation"/>
    <property type="evidence" value="ECO:0007669"/>
    <property type="project" value="TreeGrafter"/>
</dbReference>
<dbReference type="GO" id="GO:0071203">
    <property type="term" value="C:WASH complex"/>
    <property type="evidence" value="ECO:0007669"/>
    <property type="project" value="InterPro"/>
</dbReference>
<dbReference type="EMBL" id="JWZX01002090">
    <property type="protein sequence ID" value="KOO31087.1"/>
    <property type="molecule type" value="Genomic_DNA"/>
</dbReference>
<gene>
    <name evidence="2" type="ORF">Ctob_009808</name>
</gene>
<organism evidence="2 3">
    <name type="scientific">Chrysochromulina tobinii</name>
    <dbReference type="NCBI Taxonomy" id="1460289"/>
    <lineage>
        <taxon>Eukaryota</taxon>
        <taxon>Haptista</taxon>
        <taxon>Haptophyta</taxon>
        <taxon>Prymnesiophyceae</taxon>
        <taxon>Prymnesiales</taxon>
        <taxon>Chrysochromulinaceae</taxon>
        <taxon>Chrysochromulina</taxon>
    </lineage>
</organism>
<name>A0A0M0JXR5_9EUKA</name>